<name>A0AAN8SWG5_SOLBU</name>
<evidence type="ECO:0000313" key="3">
    <source>
        <dbReference type="Proteomes" id="UP001371456"/>
    </source>
</evidence>
<dbReference type="AlphaFoldDB" id="A0AAN8SWG5"/>
<keyword evidence="3" id="KW-1185">Reference proteome</keyword>
<accession>A0AAN8SWG5</accession>
<reference evidence="2 3" key="1">
    <citation type="submission" date="2024-02" db="EMBL/GenBank/DDBJ databases">
        <title>de novo genome assembly of Solanum bulbocastanum strain 11H21.</title>
        <authorList>
            <person name="Hosaka A.J."/>
        </authorList>
    </citation>
    <scope>NUCLEOTIDE SEQUENCE [LARGE SCALE GENOMIC DNA]</scope>
    <source>
        <tissue evidence="2">Young leaves</tissue>
    </source>
</reference>
<evidence type="ECO:0000256" key="1">
    <source>
        <dbReference type="SAM" id="MobiDB-lite"/>
    </source>
</evidence>
<evidence type="ECO:0000313" key="2">
    <source>
        <dbReference type="EMBL" id="KAK6773648.1"/>
    </source>
</evidence>
<dbReference type="EMBL" id="JBANQN010000012">
    <property type="protein sequence ID" value="KAK6773648.1"/>
    <property type="molecule type" value="Genomic_DNA"/>
</dbReference>
<protein>
    <submittedName>
        <fullName evidence="2">Uncharacterized protein</fullName>
    </submittedName>
</protein>
<organism evidence="2 3">
    <name type="scientific">Solanum bulbocastanum</name>
    <name type="common">Wild potato</name>
    <dbReference type="NCBI Taxonomy" id="147425"/>
    <lineage>
        <taxon>Eukaryota</taxon>
        <taxon>Viridiplantae</taxon>
        <taxon>Streptophyta</taxon>
        <taxon>Embryophyta</taxon>
        <taxon>Tracheophyta</taxon>
        <taxon>Spermatophyta</taxon>
        <taxon>Magnoliopsida</taxon>
        <taxon>eudicotyledons</taxon>
        <taxon>Gunneridae</taxon>
        <taxon>Pentapetalae</taxon>
        <taxon>asterids</taxon>
        <taxon>lamiids</taxon>
        <taxon>Solanales</taxon>
        <taxon>Solanaceae</taxon>
        <taxon>Solanoideae</taxon>
        <taxon>Solaneae</taxon>
        <taxon>Solanum</taxon>
    </lineage>
</organism>
<sequence>MTTSQTSPPKYLQEDSLSEE</sequence>
<feature type="region of interest" description="Disordered" evidence="1">
    <location>
        <begin position="1"/>
        <end position="20"/>
    </location>
</feature>
<comment type="caution">
    <text evidence="2">The sequence shown here is derived from an EMBL/GenBank/DDBJ whole genome shotgun (WGS) entry which is preliminary data.</text>
</comment>
<proteinExistence type="predicted"/>
<gene>
    <name evidence="2" type="ORF">RDI58_028886</name>
</gene>
<dbReference type="Proteomes" id="UP001371456">
    <property type="component" value="Unassembled WGS sequence"/>
</dbReference>